<proteinExistence type="predicted"/>
<keyword evidence="2" id="KW-0677">Repeat</keyword>
<gene>
    <name evidence="5" type="ORF">HMPREF9450_01558</name>
</gene>
<dbReference type="GeneID" id="92815409"/>
<keyword evidence="6" id="KW-1185">Reference proteome</keyword>
<dbReference type="HOGENOM" id="CLU_018172_0_0_10"/>
<dbReference type="GO" id="GO:0016020">
    <property type="term" value="C:membrane"/>
    <property type="evidence" value="ECO:0007669"/>
    <property type="project" value="InterPro"/>
</dbReference>
<dbReference type="InterPro" id="IPR003644">
    <property type="entry name" value="Calx_beta"/>
</dbReference>
<organism evidence="5 6">
    <name type="scientific">Alistipes indistinctus YIT 12060</name>
    <dbReference type="NCBI Taxonomy" id="742725"/>
    <lineage>
        <taxon>Bacteria</taxon>
        <taxon>Pseudomonadati</taxon>
        <taxon>Bacteroidota</taxon>
        <taxon>Bacteroidia</taxon>
        <taxon>Bacteroidales</taxon>
        <taxon>Rikenellaceae</taxon>
        <taxon>Alistipes</taxon>
    </lineage>
</organism>
<dbReference type="OrthoDB" id="604162at2"/>
<dbReference type="SUPFAM" id="SSF141072">
    <property type="entry name" value="CalX-like"/>
    <property type="match status" value="1"/>
</dbReference>
<dbReference type="PATRIC" id="fig|742725.3.peg.1651"/>
<reference evidence="5 6" key="1">
    <citation type="submission" date="2011-08" db="EMBL/GenBank/DDBJ databases">
        <title>The Genome Sequence of Alistipes indistinctus YIT 12060.</title>
        <authorList>
            <consortium name="The Broad Institute Genome Sequencing Platform"/>
            <person name="Earl A."/>
            <person name="Ward D."/>
            <person name="Feldgarden M."/>
            <person name="Gevers D."/>
            <person name="Morotomi M."/>
            <person name="Young S.K."/>
            <person name="Zeng Q."/>
            <person name="Gargeya S."/>
            <person name="Fitzgerald M."/>
            <person name="Haas B."/>
            <person name="Abouelleil A."/>
            <person name="Alvarado L."/>
            <person name="Arachchi H.M."/>
            <person name="Berlin A."/>
            <person name="Brown A."/>
            <person name="Chapman S.B."/>
            <person name="Chen Z."/>
            <person name="Dunbar C."/>
            <person name="Freedman E."/>
            <person name="Gearin G."/>
            <person name="Gellesch M."/>
            <person name="Goldberg J."/>
            <person name="Griggs A."/>
            <person name="Gujja S."/>
            <person name="Heiman D."/>
            <person name="Howarth C."/>
            <person name="Larson L."/>
            <person name="Lui A."/>
            <person name="MacDonald P.J.P."/>
            <person name="Montmayeur A."/>
            <person name="Murphy C."/>
            <person name="Neiman D."/>
            <person name="Pearson M."/>
            <person name="Priest M."/>
            <person name="Roberts A."/>
            <person name="Saif S."/>
            <person name="Shea T."/>
            <person name="Shenoy N."/>
            <person name="Sisk P."/>
            <person name="Stolte C."/>
            <person name="Sykes S."/>
            <person name="Wortman J."/>
            <person name="Nusbaum C."/>
            <person name="Birren B."/>
        </authorList>
    </citation>
    <scope>NUCLEOTIDE SEQUENCE [LARGE SCALE GENOMIC DNA]</scope>
    <source>
        <strain evidence="5 6">YIT 12060</strain>
    </source>
</reference>
<evidence type="ECO:0000256" key="1">
    <source>
        <dbReference type="ARBA" id="ARBA00022729"/>
    </source>
</evidence>
<evidence type="ECO:0000259" key="4">
    <source>
        <dbReference type="Pfam" id="PF03160"/>
    </source>
</evidence>
<evidence type="ECO:0000256" key="3">
    <source>
        <dbReference type="ARBA" id="ARBA00022837"/>
    </source>
</evidence>
<feature type="domain" description="Calx-beta" evidence="4">
    <location>
        <begin position="486"/>
        <end position="565"/>
    </location>
</feature>
<dbReference type="Pfam" id="PF03160">
    <property type="entry name" value="Calx-beta"/>
    <property type="match status" value="1"/>
</dbReference>
<dbReference type="eggNOG" id="ENOG5033R91">
    <property type="taxonomic scope" value="Bacteria"/>
</dbReference>
<dbReference type="Proteomes" id="UP000006008">
    <property type="component" value="Unassembled WGS sequence"/>
</dbReference>
<dbReference type="InterPro" id="IPR038081">
    <property type="entry name" value="CalX-like_sf"/>
</dbReference>
<keyword evidence="1" id="KW-0732">Signal</keyword>
<keyword evidence="3" id="KW-0106">Calcium</keyword>
<evidence type="ECO:0000256" key="2">
    <source>
        <dbReference type="ARBA" id="ARBA00022737"/>
    </source>
</evidence>
<dbReference type="EMBL" id="ADLD01000013">
    <property type="protein sequence ID" value="EHB91509.1"/>
    <property type="molecule type" value="Genomic_DNA"/>
</dbReference>
<dbReference type="AlphaFoldDB" id="G5HA93"/>
<dbReference type="Gene3D" id="2.60.40.2030">
    <property type="match status" value="1"/>
</dbReference>
<dbReference type="SUPFAM" id="SSF101898">
    <property type="entry name" value="NHL repeat"/>
    <property type="match status" value="1"/>
</dbReference>
<protein>
    <recommendedName>
        <fullName evidence="4">Calx-beta domain-containing protein</fullName>
    </recommendedName>
</protein>
<dbReference type="RefSeq" id="WP_009134364.1">
    <property type="nucleotide sequence ID" value="NZ_CP102250.1"/>
</dbReference>
<sequence length="822" mass="88608">METGKNIFRALCVVVAVFFATRVQAQFMPVVYNRSYGEEIHYKMICADFNNGDVVAVGESGSRPILSWFDRHGESILSRKFPDGDFTKIAGIFPLQDGEILLVGSCTLSQRAQRNGTMGTGRAIVLTSKGAVEQDARVGIEGSRVTEGRRLADGSLILGGDSPAVDGTRKPFVCKVSPSGQQLYNYIPTAGEVCAGLNVLGSSTEYIHAAFSSEDNEGSCVVRLDERGKRYFITQLPDRTFRIEKMVSTVEGDLYLVGEGQKTGGALIKIRPEGDIVYQKQIVPTSVDTKLDQLIVSPSGVIMVGGNDLSNSYYAQLRPDGTELTSYVDNGVITGMTQDPGSQTSIITLYDRSTSRGKVVKFSNEGRRLYEKNTSAAYTELRINGNGDLLMASPAMGRLSMLSSFGELLFDRYVVENTVTQFQAVTLPANGEAVFLGDGSQIIKLAYGVYVSDIQVNKPIMGNTTATFTVTLSGYAFTPEGAPLPVTVDYKTRPVTASEGVNYDPVAGTLSFVPSTDGSDRYLNKFSVEVPINANDLLEGSRTFNLDLANVTNSYLIRASSQALIKDQPALVKMVATKPGLEGQQDIVYELGIFKTNGTPLTNATHANIVIDGTYGKGTADKLDFDMGRFPRLVIKPDMHSAQYAVATKEDTRYESVKTVVVDFNHIYAMSDTDISFGSPALSCKGLLYDQPALLAIESLGDFGRKNNVVSGFFKVSLLRARDGALQTNCSGGDILIDAAVDASGTARLGEDFVLTNLHDLRIWGDDKSSTVNIDGMVLFSPDSEVRRVAVKLNGVEAGADAGKISVAPDKAMAGFNIVVNK</sequence>
<comment type="caution">
    <text evidence="5">The sequence shown here is derived from an EMBL/GenBank/DDBJ whole genome shotgun (WGS) entry which is preliminary data.</text>
</comment>
<accession>G5HA93</accession>
<evidence type="ECO:0000313" key="6">
    <source>
        <dbReference type="Proteomes" id="UP000006008"/>
    </source>
</evidence>
<dbReference type="STRING" id="742725.HMPREF9450_01558"/>
<dbReference type="GO" id="GO:0007154">
    <property type="term" value="P:cell communication"/>
    <property type="evidence" value="ECO:0007669"/>
    <property type="project" value="InterPro"/>
</dbReference>
<name>G5HA93_9BACT</name>
<evidence type="ECO:0000313" key="5">
    <source>
        <dbReference type="EMBL" id="EHB91509.1"/>
    </source>
</evidence>